<dbReference type="Pfam" id="PF24808">
    <property type="entry name" value="DUF7707"/>
    <property type="match status" value="1"/>
</dbReference>
<dbReference type="PANTHER" id="PTHR38118">
    <property type="entry name" value="ANCHORED CELL WALL PROTEIN 11-RELATED"/>
    <property type="match status" value="1"/>
</dbReference>
<accession>A0A0D2FZA8</accession>
<keyword evidence="1" id="KW-1133">Transmembrane helix</keyword>
<dbReference type="PANTHER" id="PTHR38118:SF2">
    <property type="entry name" value="CDP-ALCOHOL PHOSPHATIDYLTRANSFERASE PROTEIN"/>
    <property type="match status" value="1"/>
</dbReference>
<evidence type="ECO:0000256" key="2">
    <source>
        <dbReference type="SAM" id="SignalP"/>
    </source>
</evidence>
<feature type="signal peptide" evidence="2">
    <location>
        <begin position="1"/>
        <end position="19"/>
    </location>
</feature>
<evidence type="ECO:0000313" key="4">
    <source>
        <dbReference type="EMBL" id="KIW65219.1"/>
    </source>
</evidence>
<evidence type="ECO:0000256" key="1">
    <source>
        <dbReference type="SAM" id="Phobius"/>
    </source>
</evidence>
<feature type="domain" description="DUF7707" evidence="3">
    <location>
        <begin position="21"/>
        <end position="125"/>
    </location>
</feature>
<name>A0A0D2FZA8_9EURO</name>
<protein>
    <recommendedName>
        <fullName evidence="3">DUF7707 domain-containing protein</fullName>
    </recommendedName>
</protein>
<organism evidence="4 5">
    <name type="scientific">Phialophora macrospora</name>
    <dbReference type="NCBI Taxonomy" id="1851006"/>
    <lineage>
        <taxon>Eukaryota</taxon>
        <taxon>Fungi</taxon>
        <taxon>Dikarya</taxon>
        <taxon>Ascomycota</taxon>
        <taxon>Pezizomycotina</taxon>
        <taxon>Eurotiomycetes</taxon>
        <taxon>Chaetothyriomycetidae</taxon>
        <taxon>Chaetothyriales</taxon>
        <taxon>Herpotrichiellaceae</taxon>
        <taxon>Phialophora</taxon>
    </lineage>
</organism>
<evidence type="ECO:0000313" key="5">
    <source>
        <dbReference type="Proteomes" id="UP000054266"/>
    </source>
</evidence>
<keyword evidence="5" id="KW-1185">Reference proteome</keyword>
<proteinExistence type="predicted"/>
<sequence>MQHFLLAAAVAAFVRVAITQTIDPNSVPQATRQAWCDSQIAQCPLICLQEAGNSAGTYANTCDPTSLTYSCICSNGLSPNASEYSQTLPYYICTQYNTNCQQACGNDNTCAAACVQDHPCGALNPTRVNTSTITTMPATSTTDGAAASTASDGSVVYTGFGGGAATTTAASGDSESDSGSSAASRLVVNIGEIYGLAVVAAGIFFGFSMML</sequence>
<feature type="transmembrane region" description="Helical" evidence="1">
    <location>
        <begin position="186"/>
        <end position="207"/>
    </location>
</feature>
<dbReference type="Proteomes" id="UP000054266">
    <property type="component" value="Unassembled WGS sequence"/>
</dbReference>
<keyword evidence="2" id="KW-0732">Signal</keyword>
<keyword evidence="1" id="KW-0472">Membrane</keyword>
<feature type="chain" id="PRO_5002242250" description="DUF7707 domain-containing protein" evidence="2">
    <location>
        <begin position="20"/>
        <end position="211"/>
    </location>
</feature>
<dbReference type="AlphaFoldDB" id="A0A0D2FZA8"/>
<dbReference type="HOGENOM" id="CLU_084512_0_0_1"/>
<reference evidence="4 5" key="1">
    <citation type="submission" date="2015-01" db="EMBL/GenBank/DDBJ databases">
        <title>The Genome Sequence of Capronia semiimmersa CBS27337.</title>
        <authorList>
            <consortium name="The Broad Institute Genomics Platform"/>
            <person name="Cuomo C."/>
            <person name="de Hoog S."/>
            <person name="Gorbushina A."/>
            <person name="Stielow B."/>
            <person name="Teixiera M."/>
            <person name="Abouelleil A."/>
            <person name="Chapman S.B."/>
            <person name="Priest M."/>
            <person name="Young S.K."/>
            <person name="Wortman J."/>
            <person name="Nusbaum C."/>
            <person name="Birren B."/>
        </authorList>
    </citation>
    <scope>NUCLEOTIDE SEQUENCE [LARGE SCALE GENOMIC DNA]</scope>
    <source>
        <strain evidence="4 5">CBS 27337</strain>
    </source>
</reference>
<dbReference type="EMBL" id="KN846960">
    <property type="protein sequence ID" value="KIW65219.1"/>
    <property type="molecule type" value="Genomic_DNA"/>
</dbReference>
<keyword evidence="1" id="KW-0812">Transmembrane</keyword>
<dbReference type="InterPro" id="IPR056124">
    <property type="entry name" value="DUF7707"/>
</dbReference>
<evidence type="ECO:0000259" key="3">
    <source>
        <dbReference type="Pfam" id="PF24808"/>
    </source>
</evidence>
<gene>
    <name evidence="4" type="ORF">PV04_07497</name>
</gene>